<dbReference type="EMBL" id="KI894037">
    <property type="protein sequence ID" value="OBR81573.1"/>
    <property type="molecule type" value="Genomic_DNA"/>
</dbReference>
<sequence>MTAARNVYEIPGLFSNILSFVDREHFWKVLTLEKTSFDAAVRVLWRDVDYQTAKKALRRHTYRSQVYKQSIRYVTLHDSDPPKEKDEASQMDTIEYLVRNLPLLVRAEKRSNARRGRRKHDWTIERIGEGRYKVDILLELNLAEELALRRTRPGDQQYPGLEVERKFNVVLEAPATTRGPPTLAWGAFGDASEIDRLVRRYISYLTNPNKRDSRICGIEISKFYMTLGDAVKMFALRNPDQDQDGYHLPFREINLKTLKPFEIDDFEEFCEAFMENHGDQVEVLALDNYRIASRLRLNKIDSVFTYISETFPNLHHLELPFSIVGQDHKFIPVTQIRVARSLTKSLGNLEKVVINIYSGEGMGGPDARYPFPLEDVAANLAALGARETCKYELRNNSPTFIGMDMSRRLNKEVHDIQRIQR</sequence>
<evidence type="ECO:0000313" key="2">
    <source>
        <dbReference type="EMBL" id="WWC63794.1"/>
    </source>
</evidence>
<reference evidence="2" key="2">
    <citation type="submission" date="2013-07" db="EMBL/GenBank/DDBJ databases">
        <authorList>
            <consortium name="The Broad Institute Genome Sequencing Platform"/>
            <person name="Cuomo C."/>
            <person name="Litvintseva A."/>
            <person name="Chen Y."/>
            <person name="Heitman J."/>
            <person name="Sun S."/>
            <person name="Springer D."/>
            <person name="Dromer F."/>
            <person name="Young S.K."/>
            <person name="Zeng Q."/>
            <person name="Gargeya S."/>
            <person name="Fitzgerald M."/>
            <person name="Abouelleil A."/>
            <person name="Alvarado L."/>
            <person name="Berlin A.M."/>
            <person name="Chapman S.B."/>
            <person name="Dewar J."/>
            <person name="Goldberg J."/>
            <person name="Griggs A."/>
            <person name="Gujja S."/>
            <person name="Hansen M."/>
            <person name="Howarth C."/>
            <person name="Imamovic A."/>
            <person name="Larimer J."/>
            <person name="McCowan C."/>
            <person name="Murphy C."/>
            <person name="Pearson M."/>
            <person name="Priest M."/>
            <person name="Roberts A."/>
            <person name="Saif S."/>
            <person name="Shea T."/>
            <person name="Sykes S."/>
            <person name="Wortman J."/>
            <person name="Nusbaum C."/>
            <person name="Birren B."/>
        </authorList>
    </citation>
    <scope>NUCLEOTIDE SEQUENCE</scope>
    <source>
        <strain evidence="2">CBS 10117</strain>
    </source>
</reference>
<dbReference type="VEuPathDB" id="FungiDB:I303_08343"/>
<dbReference type="AlphaFoldDB" id="A0A1A5ZUU1"/>
<reference evidence="2" key="3">
    <citation type="submission" date="2024-02" db="EMBL/GenBank/DDBJ databases">
        <title>Comparative genomics of Cryptococcus and Kwoniella reveals pathogenesis evolution and contrasting modes of karyotype evolution via chromosome fusion or intercentromeric recombination.</title>
        <authorList>
            <person name="Coelho M.A."/>
            <person name="David-Palma M."/>
            <person name="Shea T."/>
            <person name="Bowers K."/>
            <person name="McGinley-Smith S."/>
            <person name="Mohammad A.W."/>
            <person name="Gnirke A."/>
            <person name="Yurkov A.M."/>
            <person name="Nowrousian M."/>
            <person name="Sun S."/>
            <person name="Cuomo C.A."/>
            <person name="Heitman J."/>
        </authorList>
    </citation>
    <scope>NUCLEOTIDE SEQUENCE</scope>
    <source>
        <strain evidence="2">CBS 10117</strain>
    </source>
</reference>
<dbReference type="EMBL" id="CP144537">
    <property type="protein sequence ID" value="WWC63794.1"/>
    <property type="molecule type" value="Genomic_DNA"/>
</dbReference>
<organism evidence="1">
    <name type="scientific">Kwoniella dejecticola CBS 10117</name>
    <dbReference type="NCBI Taxonomy" id="1296121"/>
    <lineage>
        <taxon>Eukaryota</taxon>
        <taxon>Fungi</taxon>
        <taxon>Dikarya</taxon>
        <taxon>Basidiomycota</taxon>
        <taxon>Agaricomycotina</taxon>
        <taxon>Tremellomycetes</taxon>
        <taxon>Tremellales</taxon>
        <taxon>Cryptococcaceae</taxon>
        <taxon>Kwoniella</taxon>
    </lineage>
</organism>
<dbReference type="GeneID" id="28972042"/>
<name>A0A1A5ZUU1_9TREE</name>
<proteinExistence type="predicted"/>
<evidence type="ECO:0000313" key="1">
    <source>
        <dbReference type="EMBL" id="OBR81573.1"/>
    </source>
</evidence>
<keyword evidence="3" id="KW-1185">Reference proteome</keyword>
<protein>
    <submittedName>
        <fullName evidence="1">Uncharacterized protein</fullName>
    </submittedName>
</protein>
<evidence type="ECO:0000313" key="3">
    <source>
        <dbReference type="Proteomes" id="UP000078595"/>
    </source>
</evidence>
<dbReference type="RefSeq" id="XP_018259415.1">
    <property type="nucleotide sequence ID" value="XM_018411603.1"/>
</dbReference>
<dbReference type="OrthoDB" id="2565121at2759"/>
<reference evidence="1" key="1">
    <citation type="submission" date="2013-07" db="EMBL/GenBank/DDBJ databases">
        <title>The Genome Sequence of Cryptococcus dejecticola CBS10117.</title>
        <authorList>
            <consortium name="The Broad Institute Genome Sequencing Platform"/>
            <person name="Cuomo C."/>
            <person name="Litvintseva A."/>
            <person name="Chen Y."/>
            <person name="Heitman J."/>
            <person name="Sun S."/>
            <person name="Springer D."/>
            <person name="Dromer F."/>
            <person name="Young S.K."/>
            <person name="Zeng Q."/>
            <person name="Gargeya S."/>
            <person name="Fitzgerald M."/>
            <person name="Abouelleil A."/>
            <person name="Alvarado L."/>
            <person name="Berlin A.M."/>
            <person name="Chapman S.B."/>
            <person name="Dewar J."/>
            <person name="Goldberg J."/>
            <person name="Griggs A."/>
            <person name="Gujja S."/>
            <person name="Hansen M."/>
            <person name="Howarth C."/>
            <person name="Imamovic A."/>
            <person name="Larimer J."/>
            <person name="McCowan C."/>
            <person name="Murphy C."/>
            <person name="Pearson M."/>
            <person name="Priest M."/>
            <person name="Roberts A."/>
            <person name="Saif S."/>
            <person name="Shea T."/>
            <person name="Sykes S."/>
            <person name="Wortman J."/>
            <person name="Nusbaum C."/>
            <person name="Birren B."/>
        </authorList>
    </citation>
    <scope>NUCLEOTIDE SEQUENCE [LARGE SCALE GENOMIC DNA]</scope>
    <source>
        <strain evidence="1">CBS 10117</strain>
    </source>
</reference>
<dbReference type="Proteomes" id="UP000078595">
    <property type="component" value="Chromosome 8"/>
</dbReference>
<accession>A0A1A5ZUU1</accession>
<dbReference type="KEGG" id="kdj:28972042"/>
<gene>
    <name evidence="1" type="ORF">I303_08343</name>
    <name evidence="2" type="ORF">I303_106399</name>
</gene>